<dbReference type="GO" id="GO:1990404">
    <property type="term" value="F:NAD+-protein mono-ADP-ribosyltransferase activity"/>
    <property type="evidence" value="ECO:0007669"/>
    <property type="project" value="TreeGrafter"/>
</dbReference>
<organism evidence="7 8">
    <name type="scientific">Tetraodon nigroviridis</name>
    <name type="common">Spotted green pufferfish</name>
    <name type="synonym">Chelonodon nigroviridis</name>
    <dbReference type="NCBI Taxonomy" id="99883"/>
    <lineage>
        <taxon>Eukaryota</taxon>
        <taxon>Metazoa</taxon>
        <taxon>Chordata</taxon>
        <taxon>Craniata</taxon>
        <taxon>Vertebrata</taxon>
        <taxon>Euteleostomi</taxon>
        <taxon>Actinopterygii</taxon>
        <taxon>Neopterygii</taxon>
        <taxon>Teleostei</taxon>
        <taxon>Neoteleostei</taxon>
        <taxon>Acanthomorphata</taxon>
        <taxon>Eupercaria</taxon>
        <taxon>Tetraodontiformes</taxon>
        <taxon>Tetradontoidea</taxon>
        <taxon>Tetraodontidae</taxon>
        <taxon>Tetraodon</taxon>
    </lineage>
</organism>
<dbReference type="GO" id="GO:0010629">
    <property type="term" value="P:negative regulation of gene expression"/>
    <property type="evidence" value="ECO:0007669"/>
    <property type="project" value="TreeGrafter"/>
</dbReference>
<dbReference type="Pfam" id="PF01661">
    <property type="entry name" value="Macro"/>
    <property type="match status" value="2"/>
</dbReference>
<dbReference type="GO" id="GO:0003714">
    <property type="term" value="F:transcription corepressor activity"/>
    <property type="evidence" value="ECO:0007669"/>
    <property type="project" value="TreeGrafter"/>
</dbReference>
<dbReference type="Gene3D" id="3.90.228.10">
    <property type="match status" value="1"/>
</dbReference>
<feature type="domain" description="Macro" evidence="6">
    <location>
        <begin position="245"/>
        <end position="422"/>
    </location>
</feature>
<feature type="domain" description="Macro" evidence="6">
    <location>
        <begin position="39"/>
        <end position="226"/>
    </location>
</feature>
<evidence type="ECO:0000256" key="1">
    <source>
        <dbReference type="ARBA" id="ARBA00004123"/>
    </source>
</evidence>
<accession>H3CU03</accession>
<dbReference type="GO" id="GO:0060335">
    <property type="term" value="P:positive regulation of type II interferon-mediated signaling pathway"/>
    <property type="evidence" value="ECO:0007669"/>
    <property type="project" value="TreeGrafter"/>
</dbReference>
<comment type="subcellular location">
    <subcellularLocation>
        <location evidence="1">Nucleus</location>
    </subcellularLocation>
</comment>
<evidence type="ECO:0000256" key="3">
    <source>
        <dbReference type="ARBA" id="ARBA00022679"/>
    </source>
</evidence>
<dbReference type="InterPro" id="IPR043472">
    <property type="entry name" value="Macro_dom-like"/>
</dbReference>
<dbReference type="GO" id="GO:0005634">
    <property type="term" value="C:nucleus"/>
    <property type="evidence" value="ECO:0007669"/>
    <property type="project" value="UniProtKB-SubCell"/>
</dbReference>
<keyword evidence="3" id="KW-0808">Transferase</keyword>
<dbReference type="SUPFAM" id="SSF56399">
    <property type="entry name" value="ADP-ribosylation"/>
    <property type="match status" value="1"/>
</dbReference>
<proteinExistence type="predicted"/>
<dbReference type="PANTHER" id="PTHR14453">
    <property type="entry name" value="PARP/ZINC FINGER CCCH TYPE DOMAIN CONTAINING PROTEIN"/>
    <property type="match status" value="1"/>
</dbReference>
<dbReference type="GO" id="GO:0070212">
    <property type="term" value="P:protein poly-ADP-ribosylation"/>
    <property type="evidence" value="ECO:0007669"/>
    <property type="project" value="TreeGrafter"/>
</dbReference>
<evidence type="ECO:0000256" key="2">
    <source>
        <dbReference type="ARBA" id="ARBA00022676"/>
    </source>
</evidence>
<dbReference type="SMART" id="SM00506">
    <property type="entry name" value="A1pp"/>
    <property type="match status" value="2"/>
</dbReference>
<evidence type="ECO:0000256" key="4">
    <source>
        <dbReference type="ARBA" id="ARBA00023027"/>
    </source>
</evidence>
<reference evidence="7" key="2">
    <citation type="submission" date="2025-08" db="UniProtKB">
        <authorList>
            <consortium name="Ensembl"/>
        </authorList>
    </citation>
    <scope>IDENTIFICATION</scope>
</reference>
<dbReference type="GO" id="GO:0005737">
    <property type="term" value="C:cytoplasm"/>
    <property type="evidence" value="ECO:0007669"/>
    <property type="project" value="TreeGrafter"/>
</dbReference>
<dbReference type="GeneTree" id="ENSGT00940000158837"/>
<keyword evidence="8" id="KW-1185">Reference proteome</keyword>
<dbReference type="CDD" id="cd02907">
    <property type="entry name" value="Macro_Af1521_BAL-like"/>
    <property type="match status" value="1"/>
</dbReference>
<keyword evidence="5" id="KW-0539">Nucleus</keyword>
<dbReference type="OMA" id="CTQIIVE"/>
<dbReference type="InterPro" id="IPR002589">
    <property type="entry name" value="Macro_dom"/>
</dbReference>
<evidence type="ECO:0000259" key="6">
    <source>
        <dbReference type="PROSITE" id="PS51154"/>
    </source>
</evidence>
<dbReference type="PROSITE" id="PS51154">
    <property type="entry name" value="MACRO"/>
    <property type="match status" value="2"/>
</dbReference>
<sequence length="736" mass="81669">KSFLNHVLQRKFGCVATAIGVAFEGNQAVTQMKTPALVPEKRFEVLLPRVTVSVHKADLTNFPVDAVVNAANERLQHVGGIALALSKAGGSQIQQDSDEYIRKNGVLRTGESVAMDAGSLPCKKIIHTVGPHVTGHSLTASAANLLEKAVLNSLKKADECRLRSVALPAISSGIFGYPLKECADTIVKAVRDFCEKYQIMSLKDILLVDKVDLTVNEMERACRTCFSTNPASRSAGRDRKNARTDQNSYTIQLRTVCLTLKWGRIDEEQTNVIVNTTQKDSWDGQISTAILKKAGTKMLKALKCANVGNRNVIVTEPYNLRCAEVYHTLFTAGSTDKAYQILTDAVSECLQLAANHSRQSIAFPAIGTGGRGLEKEKVASIMSEAVFKFANQSSKQMEVYFVIYPGDHSTFQAFKEKMRSLQQKTNRRTNGIALLLCYSAVTEQRDDFTGSGASTAKISLSGTSEESMREAHVWLTDILCKPSPTRVVQNNFITHFGEEEYKQLTNIMQKNISIEEFLKQGQASVVLTGNPLEVSVAFLKVEYLLCKIQENFVEEEVKMLTGFTNQILSYGRFQEDPIAHWSRTAYLNSGLEIVKVEHVRNPTLWMFFELKKRQLNCPTTRKMFQRIPGHFCEMVSCIGFQAEFAPPDEPAHGQGIYFTDTVPEAMDVWRQTFSEYLYFVEAEVLTGKSAPGKPDLILPPCVSADSRVRYDSVSGGHGISVIFTGFQAFPVYIITC</sequence>
<evidence type="ECO:0000313" key="8">
    <source>
        <dbReference type="Proteomes" id="UP000007303"/>
    </source>
</evidence>
<evidence type="ECO:0000256" key="5">
    <source>
        <dbReference type="ARBA" id="ARBA00023242"/>
    </source>
</evidence>
<dbReference type="STRING" id="99883.ENSTNIP00000011737"/>
<reference evidence="8" key="1">
    <citation type="journal article" date="2004" name="Nature">
        <title>Genome duplication in the teleost fish Tetraodon nigroviridis reveals the early vertebrate proto-karyotype.</title>
        <authorList>
            <person name="Jaillon O."/>
            <person name="Aury J.-M."/>
            <person name="Brunet F."/>
            <person name="Petit J.-L."/>
            <person name="Stange-Thomann N."/>
            <person name="Mauceli E."/>
            <person name="Bouneau L."/>
            <person name="Fischer C."/>
            <person name="Ozouf-Costaz C."/>
            <person name="Bernot A."/>
            <person name="Nicaud S."/>
            <person name="Jaffe D."/>
            <person name="Fisher S."/>
            <person name="Lutfalla G."/>
            <person name="Dossat C."/>
            <person name="Segurens B."/>
            <person name="Dasilva C."/>
            <person name="Salanoubat M."/>
            <person name="Levy M."/>
            <person name="Boudet N."/>
            <person name="Castellano S."/>
            <person name="Anthouard V."/>
            <person name="Jubin C."/>
            <person name="Castelli V."/>
            <person name="Katinka M."/>
            <person name="Vacherie B."/>
            <person name="Biemont C."/>
            <person name="Skalli Z."/>
            <person name="Cattolico L."/>
            <person name="Poulain J."/>
            <person name="De Berardinis V."/>
            <person name="Cruaud C."/>
            <person name="Duprat S."/>
            <person name="Brottier P."/>
            <person name="Coutanceau J.-P."/>
            <person name="Gouzy J."/>
            <person name="Parra G."/>
            <person name="Lardier G."/>
            <person name="Chapple C."/>
            <person name="McKernan K.J."/>
            <person name="McEwan P."/>
            <person name="Bosak S."/>
            <person name="Kellis M."/>
            <person name="Volff J.-N."/>
            <person name="Guigo R."/>
            <person name="Zody M.C."/>
            <person name="Mesirov J."/>
            <person name="Lindblad-Toh K."/>
            <person name="Birren B."/>
            <person name="Nusbaum C."/>
            <person name="Kahn D."/>
            <person name="Robinson-Rechavi M."/>
            <person name="Laudet V."/>
            <person name="Schachter V."/>
            <person name="Quetier F."/>
            <person name="Saurin W."/>
            <person name="Scarpelli C."/>
            <person name="Wincker P."/>
            <person name="Lander E.S."/>
            <person name="Weissenbach J."/>
            <person name="Roest Crollius H."/>
        </authorList>
    </citation>
    <scope>NUCLEOTIDE SEQUENCE [LARGE SCALE GENOMIC DNA]</scope>
</reference>
<protein>
    <recommendedName>
        <fullName evidence="6">Macro domain-containing protein</fullName>
    </recommendedName>
</protein>
<dbReference type="Gene3D" id="3.40.220.10">
    <property type="entry name" value="Leucine Aminopeptidase, subunit E, domain 1"/>
    <property type="match status" value="2"/>
</dbReference>
<dbReference type="GO" id="GO:0003950">
    <property type="term" value="F:NAD+ poly-ADP-ribosyltransferase activity"/>
    <property type="evidence" value="ECO:0007669"/>
    <property type="project" value="TreeGrafter"/>
</dbReference>
<dbReference type="InterPro" id="IPR052056">
    <property type="entry name" value="Mono-ARTD/PARP"/>
</dbReference>
<dbReference type="SUPFAM" id="SSF52949">
    <property type="entry name" value="Macro domain-like"/>
    <property type="match status" value="2"/>
</dbReference>
<dbReference type="Ensembl" id="ENSTNIT00000011925.1">
    <property type="protein sequence ID" value="ENSTNIP00000011737.1"/>
    <property type="gene ID" value="ENSTNIG00000008884.1"/>
</dbReference>
<evidence type="ECO:0000313" key="7">
    <source>
        <dbReference type="Ensembl" id="ENSTNIP00000011737.1"/>
    </source>
</evidence>
<dbReference type="AlphaFoldDB" id="H3CU03"/>
<dbReference type="Proteomes" id="UP000007303">
    <property type="component" value="Unassembled WGS sequence"/>
</dbReference>
<reference evidence="7" key="3">
    <citation type="submission" date="2025-09" db="UniProtKB">
        <authorList>
            <consortium name="Ensembl"/>
        </authorList>
    </citation>
    <scope>IDENTIFICATION</scope>
</reference>
<keyword evidence="2" id="KW-0328">Glycosyltransferase</keyword>
<name>H3CU03_TETNG</name>
<dbReference type="InParanoid" id="H3CU03"/>
<dbReference type="PANTHER" id="PTHR14453:SF70">
    <property type="entry name" value="PROTEIN MONO-ADP-RIBOSYLTRANSFERASE PARP9"/>
    <property type="match status" value="1"/>
</dbReference>
<keyword evidence="4" id="KW-0520">NAD</keyword>
<dbReference type="HOGENOM" id="CLU_012160_0_1_1"/>
<dbReference type="GO" id="GO:0044389">
    <property type="term" value="F:ubiquitin-like protein ligase binding"/>
    <property type="evidence" value="ECO:0007669"/>
    <property type="project" value="TreeGrafter"/>
</dbReference>